<dbReference type="SUPFAM" id="SSF53335">
    <property type="entry name" value="S-adenosyl-L-methionine-dependent methyltransferases"/>
    <property type="match status" value="1"/>
</dbReference>
<dbReference type="GO" id="GO:0032259">
    <property type="term" value="P:methylation"/>
    <property type="evidence" value="ECO:0007669"/>
    <property type="project" value="UniProtKB-KW"/>
</dbReference>
<dbReference type="AlphaFoldDB" id="A0A163YAL5"/>
<dbReference type="CDD" id="cd02440">
    <property type="entry name" value="AdoMet_MTases"/>
    <property type="match status" value="1"/>
</dbReference>
<dbReference type="GO" id="GO:0008168">
    <property type="term" value="F:methyltransferase activity"/>
    <property type="evidence" value="ECO:0007669"/>
    <property type="project" value="UniProtKB-KW"/>
</dbReference>
<proteinExistence type="predicted"/>
<gene>
    <name evidence="2" type="ORF">AV654_16750</name>
</gene>
<name>A0A163YAL5_9BACL</name>
<keyword evidence="2" id="KW-0808">Transferase</keyword>
<feature type="domain" description="Methyltransferase" evidence="1">
    <location>
        <begin position="48"/>
        <end position="143"/>
    </location>
</feature>
<dbReference type="InterPro" id="IPR041698">
    <property type="entry name" value="Methyltransf_25"/>
</dbReference>
<organism evidence="2 3">
    <name type="scientific">Paenibacillus elgii</name>
    <dbReference type="NCBI Taxonomy" id="189691"/>
    <lineage>
        <taxon>Bacteria</taxon>
        <taxon>Bacillati</taxon>
        <taxon>Bacillota</taxon>
        <taxon>Bacilli</taxon>
        <taxon>Bacillales</taxon>
        <taxon>Paenibacillaceae</taxon>
        <taxon>Paenibacillus</taxon>
    </lineage>
</organism>
<dbReference type="EMBL" id="LQRA01000052">
    <property type="protein sequence ID" value="KZE79128.1"/>
    <property type="molecule type" value="Genomic_DNA"/>
</dbReference>
<dbReference type="InterPro" id="IPR050723">
    <property type="entry name" value="CFA/CMAS"/>
</dbReference>
<dbReference type="Gene3D" id="2.20.25.110">
    <property type="entry name" value="S-adenosyl-L-methionine-dependent methyltransferases"/>
    <property type="match status" value="1"/>
</dbReference>
<accession>A0A163YAL5</accession>
<evidence type="ECO:0000313" key="3">
    <source>
        <dbReference type="Proteomes" id="UP000076563"/>
    </source>
</evidence>
<reference evidence="3" key="1">
    <citation type="submission" date="2016-01" db="EMBL/GenBank/DDBJ databases">
        <title>Draft genome of Chromobacterium sp. F49.</title>
        <authorList>
            <person name="Hong K.W."/>
        </authorList>
    </citation>
    <scope>NUCLEOTIDE SEQUENCE [LARGE SCALE GENOMIC DNA]</scope>
    <source>
        <strain evidence="3">M63</strain>
    </source>
</reference>
<dbReference type="Pfam" id="PF13649">
    <property type="entry name" value="Methyltransf_25"/>
    <property type="match status" value="1"/>
</dbReference>
<evidence type="ECO:0000259" key="1">
    <source>
        <dbReference type="Pfam" id="PF13649"/>
    </source>
</evidence>
<comment type="caution">
    <text evidence="2">The sequence shown here is derived from an EMBL/GenBank/DDBJ whole genome shotgun (WGS) entry which is preliminary data.</text>
</comment>
<dbReference type="Gene3D" id="3.40.50.150">
    <property type="entry name" value="Vaccinia Virus protein VP39"/>
    <property type="match status" value="1"/>
</dbReference>
<evidence type="ECO:0000313" key="2">
    <source>
        <dbReference type="EMBL" id="KZE79128.1"/>
    </source>
</evidence>
<dbReference type="PANTHER" id="PTHR43667:SF2">
    <property type="entry name" value="FATTY ACID C-METHYL TRANSFERASE"/>
    <property type="match status" value="1"/>
</dbReference>
<keyword evidence="3" id="KW-1185">Reference proteome</keyword>
<protein>
    <submittedName>
        <fullName evidence="2">Methyltransferase</fullName>
    </submittedName>
</protein>
<keyword evidence="2" id="KW-0489">Methyltransferase</keyword>
<dbReference type="InterPro" id="IPR029063">
    <property type="entry name" value="SAM-dependent_MTases_sf"/>
</dbReference>
<sequence>MRLSEEVWHTFFGSDYLTFSEVILSPERTRFEVQRMLELLDLPPAASILDLGCGQGRIAVPLAQMGYRVTGYDGSSELLEAARRRAAEAGADVNFLHGDMRDLDFDEEFDAVLNVGTAFGYIADEEGDRRILNRVRLALKPGGSFLQETENRDYKLQGLRNTWNEMNGRPVFSERQFDSVSGRWTERIFWFEGSEKKGTVLNVRLYAATELIAMTRNAGLQVTDVFGGFDFSPLKADSPRMLILSKKEQSRWRANM</sequence>
<dbReference type="PANTHER" id="PTHR43667">
    <property type="entry name" value="CYCLOPROPANE-FATTY-ACYL-PHOSPHOLIPID SYNTHASE"/>
    <property type="match status" value="1"/>
</dbReference>
<dbReference type="Proteomes" id="UP000076563">
    <property type="component" value="Unassembled WGS sequence"/>
</dbReference>